<feature type="transmembrane region" description="Helical" evidence="7">
    <location>
        <begin position="62"/>
        <end position="84"/>
    </location>
</feature>
<dbReference type="Pfam" id="PF00005">
    <property type="entry name" value="ABC_tran"/>
    <property type="match status" value="1"/>
</dbReference>
<evidence type="ECO:0000256" key="5">
    <source>
        <dbReference type="ARBA" id="ARBA00022989"/>
    </source>
</evidence>
<evidence type="ECO:0000256" key="4">
    <source>
        <dbReference type="ARBA" id="ARBA00022840"/>
    </source>
</evidence>
<keyword evidence="6 7" id="KW-0472">Membrane</keyword>
<dbReference type="InterPro" id="IPR003593">
    <property type="entry name" value="AAA+_ATPase"/>
</dbReference>
<dbReference type="InterPro" id="IPR017871">
    <property type="entry name" value="ABC_transporter-like_CS"/>
</dbReference>
<organism evidence="10 11">
    <name type="scientific">Phytohabitans aurantiacus</name>
    <dbReference type="NCBI Taxonomy" id="3016789"/>
    <lineage>
        <taxon>Bacteria</taxon>
        <taxon>Bacillati</taxon>
        <taxon>Actinomycetota</taxon>
        <taxon>Actinomycetes</taxon>
        <taxon>Micromonosporales</taxon>
        <taxon>Micromonosporaceae</taxon>
    </lineage>
</organism>
<comment type="caution">
    <text evidence="10">The sequence shown here is derived from an EMBL/GenBank/DDBJ whole genome shotgun (WGS) entry which is preliminary data.</text>
</comment>
<feature type="transmembrane region" description="Helical" evidence="7">
    <location>
        <begin position="291"/>
        <end position="309"/>
    </location>
</feature>
<evidence type="ECO:0000259" key="9">
    <source>
        <dbReference type="PROSITE" id="PS50929"/>
    </source>
</evidence>
<keyword evidence="4" id="KW-0067">ATP-binding</keyword>
<keyword evidence="5 7" id="KW-1133">Transmembrane helix</keyword>
<dbReference type="InterPro" id="IPR011527">
    <property type="entry name" value="ABC1_TM_dom"/>
</dbReference>
<protein>
    <submittedName>
        <fullName evidence="10">Multidrug ABC transporter permease</fullName>
    </submittedName>
</protein>
<dbReference type="SUPFAM" id="SSF52540">
    <property type="entry name" value="P-loop containing nucleoside triphosphate hydrolases"/>
    <property type="match status" value="1"/>
</dbReference>
<feature type="domain" description="ABC transmembrane type-1" evidence="9">
    <location>
        <begin position="35"/>
        <end position="317"/>
    </location>
</feature>
<dbReference type="PROSITE" id="PS50893">
    <property type="entry name" value="ABC_TRANSPORTER_2"/>
    <property type="match status" value="1"/>
</dbReference>
<dbReference type="InterPro" id="IPR039421">
    <property type="entry name" value="Type_1_exporter"/>
</dbReference>
<evidence type="ECO:0000259" key="8">
    <source>
        <dbReference type="PROSITE" id="PS50893"/>
    </source>
</evidence>
<dbReference type="PANTHER" id="PTHR24221:SF646">
    <property type="entry name" value="HAEMOLYSIN SECRETION ATP-BINDING PROTEIN"/>
    <property type="match status" value="1"/>
</dbReference>
<dbReference type="PANTHER" id="PTHR24221">
    <property type="entry name" value="ATP-BINDING CASSETTE SUB-FAMILY B"/>
    <property type="match status" value="1"/>
</dbReference>
<dbReference type="Proteomes" id="UP001144280">
    <property type="component" value="Unassembled WGS sequence"/>
</dbReference>
<evidence type="ECO:0000256" key="6">
    <source>
        <dbReference type="ARBA" id="ARBA00023136"/>
    </source>
</evidence>
<dbReference type="SUPFAM" id="SSF90123">
    <property type="entry name" value="ABC transporter transmembrane region"/>
    <property type="match status" value="1"/>
</dbReference>
<evidence type="ECO:0000256" key="1">
    <source>
        <dbReference type="ARBA" id="ARBA00004651"/>
    </source>
</evidence>
<gene>
    <name evidence="10" type="ORF">Pa4123_37450</name>
</gene>
<keyword evidence="2 7" id="KW-0812">Transmembrane</keyword>
<keyword evidence="11" id="KW-1185">Reference proteome</keyword>
<evidence type="ECO:0000256" key="7">
    <source>
        <dbReference type="SAM" id="Phobius"/>
    </source>
</evidence>
<name>A0ABQ5QV68_9ACTN</name>
<dbReference type="Gene3D" id="1.20.1560.10">
    <property type="entry name" value="ABC transporter type 1, transmembrane domain"/>
    <property type="match status" value="1"/>
</dbReference>
<reference evidence="10" key="1">
    <citation type="submission" date="2022-12" db="EMBL/GenBank/DDBJ databases">
        <title>New Phytohabitans aurantiacus sp. RD004123 nov., an actinomycete isolated from soil.</title>
        <authorList>
            <person name="Triningsih D.W."/>
            <person name="Harunari E."/>
            <person name="Igarashi Y."/>
        </authorList>
    </citation>
    <scope>NUCLEOTIDE SEQUENCE</scope>
    <source>
        <strain evidence="10">RD004123</strain>
    </source>
</reference>
<keyword evidence="3" id="KW-0547">Nucleotide-binding</keyword>
<evidence type="ECO:0000256" key="2">
    <source>
        <dbReference type="ARBA" id="ARBA00022692"/>
    </source>
</evidence>
<feature type="transmembrane region" description="Helical" evidence="7">
    <location>
        <begin position="257"/>
        <end position="279"/>
    </location>
</feature>
<dbReference type="RefSeq" id="WP_281897386.1">
    <property type="nucleotide sequence ID" value="NZ_BSDI01000017.1"/>
</dbReference>
<dbReference type="Gene3D" id="3.40.50.300">
    <property type="entry name" value="P-loop containing nucleotide triphosphate hydrolases"/>
    <property type="match status" value="1"/>
</dbReference>
<sequence>MADLNGGARASLTGLTRALALAWCAGRYHLVGYGALTLLAAAVPVVAGWLTKYALDRIVDSAAGVSTLAAAGVGLALAGVVGGVSPHASSYLTAELGRRVSLLAQDRLFVAAERFVGLRRFEDPAFLDRLNLAQQAGGSTPSQVVSGAFGIGGNIVTVVGFVGSLLVLNPLLAAAVAVGAVPAVFAEWKLSRQRAAMMWRVSPAQRREFFFQQLLTSVQAAKELRLFGASGHFRQRMLAERRVANGESRRMDRREMLTQSGLSMLGAAVAGASMLWALFAATRGQLTAGDVMLLVGAVAAVQMGVASLVSQMMVTHQELTMFDHYLAVVDSEPDLPVRAHTAWALPLRWEIEFREVWFRYTPEHPWALRGVSFRVQRGQAVGLVGRNGAGKSTMVKLLCRMYDPDRGSIRWDGVDLRDMDPAELRRRIGVVFQDYMEYDLTAAENIALGDLDAGHDRARVVAAAQAAGIHHKLATLPRGYDTLLTRMFFGAAEAEDPDPEAGVVLSGGQWQRVALARALLRDERDLLILDEPSSGLDAEAEAEIHQTLRGFRQGRTSLLISHRLGAIRDADALVVLDQGRVVEQGSHAELMAAGGVYASLFTKQAAGYQSPELSEVAT</sequence>
<dbReference type="PROSITE" id="PS00211">
    <property type="entry name" value="ABC_TRANSPORTER_1"/>
    <property type="match status" value="1"/>
</dbReference>
<evidence type="ECO:0000256" key="3">
    <source>
        <dbReference type="ARBA" id="ARBA00022741"/>
    </source>
</evidence>
<dbReference type="InterPro" id="IPR027417">
    <property type="entry name" value="P-loop_NTPase"/>
</dbReference>
<dbReference type="InterPro" id="IPR036640">
    <property type="entry name" value="ABC1_TM_sf"/>
</dbReference>
<feature type="transmembrane region" description="Helical" evidence="7">
    <location>
        <begin position="30"/>
        <end position="50"/>
    </location>
</feature>
<feature type="domain" description="ABC transporter" evidence="8">
    <location>
        <begin position="351"/>
        <end position="603"/>
    </location>
</feature>
<feature type="transmembrane region" description="Helical" evidence="7">
    <location>
        <begin position="171"/>
        <end position="190"/>
    </location>
</feature>
<accession>A0ABQ5QV68</accession>
<proteinExistence type="predicted"/>
<evidence type="ECO:0000313" key="10">
    <source>
        <dbReference type="EMBL" id="GLH98470.1"/>
    </source>
</evidence>
<evidence type="ECO:0000313" key="11">
    <source>
        <dbReference type="Proteomes" id="UP001144280"/>
    </source>
</evidence>
<dbReference type="InterPro" id="IPR003439">
    <property type="entry name" value="ABC_transporter-like_ATP-bd"/>
</dbReference>
<dbReference type="EMBL" id="BSDI01000017">
    <property type="protein sequence ID" value="GLH98470.1"/>
    <property type="molecule type" value="Genomic_DNA"/>
</dbReference>
<dbReference type="SMART" id="SM00382">
    <property type="entry name" value="AAA"/>
    <property type="match status" value="1"/>
</dbReference>
<comment type="subcellular location">
    <subcellularLocation>
        <location evidence="1">Cell membrane</location>
        <topology evidence="1">Multi-pass membrane protein</topology>
    </subcellularLocation>
</comment>
<dbReference type="PROSITE" id="PS50929">
    <property type="entry name" value="ABC_TM1F"/>
    <property type="match status" value="1"/>
</dbReference>